<evidence type="ECO:0000313" key="6">
    <source>
        <dbReference type="Proteomes" id="UP000242288"/>
    </source>
</evidence>
<dbReference type="AlphaFoldDB" id="A0A2J6WL01"/>
<dbReference type="GO" id="GO:0016616">
    <property type="term" value="F:oxidoreductase activity, acting on the CH-OH group of donors, NAD or NADP as acceptor"/>
    <property type="evidence" value="ECO:0007669"/>
    <property type="project" value="InterPro"/>
</dbReference>
<sequence length="342" mass="38378">MKAWVIGETTEIKNNQPLNLIEIGDPLPQAKEIVIKVHACGVCHTEIDEIEGRATPSFFPIIPGHQIVGEVVEIGREVKNFKIGDRAGAGWIYSACGKCEFCLKELENLCKDFKATGKDAHGGYAEYFKINEDFAFPIPENFKDEEAAPLFCAGAIGYRALRLTNLENGQNIGLVGFGASGHLVLKMIKFLYPYTKIFVFSRTPSERELAIELGAYWAGDFNEEPAEKINSAIDTTPVWKPPIMVLQHLKPGGRLVINAIRKEEIDKNEFLNIDYPRDLWLEKEIKTVANVTRKDIREFLYIASKIPIKPEIEIYPFSEANKAIQDIKNRKIKGAKVLKIGG</sequence>
<evidence type="ECO:0000259" key="4">
    <source>
        <dbReference type="Pfam" id="PF08240"/>
    </source>
</evidence>
<gene>
    <name evidence="5" type="ORF">C0186_04335</name>
</gene>
<evidence type="ECO:0000256" key="3">
    <source>
        <dbReference type="ARBA" id="ARBA00023002"/>
    </source>
</evidence>
<dbReference type="SUPFAM" id="SSF50129">
    <property type="entry name" value="GroES-like"/>
    <property type="match status" value="1"/>
</dbReference>
<feature type="domain" description="Alcohol dehydrogenase-like N-terminal" evidence="4">
    <location>
        <begin position="30"/>
        <end position="140"/>
    </location>
</feature>
<evidence type="ECO:0000256" key="1">
    <source>
        <dbReference type="ARBA" id="ARBA00022723"/>
    </source>
</evidence>
<dbReference type="SUPFAM" id="SSF51735">
    <property type="entry name" value="NAD(P)-binding Rossmann-fold domains"/>
    <property type="match status" value="1"/>
</dbReference>
<keyword evidence="1" id="KW-0479">Metal-binding</keyword>
<keyword evidence="3" id="KW-0560">Oxidoreductase</keyword>
<name>A0A2J6WL01_9BACT</name>
<dbReference type="Gene3D" id="3.40.50.720">
    <property type="entry name" value="NAD(P)-binding Rossmann-like Domain"/>
    <property type="match status" value="1"/>
</dbReference>
<dbReference type="Gene3D" id="3.90.180.10">
    <property type="entry name" value="Medium-chain alcohol dehydrogenases, catalytic domain"/>
    <property type="match status" value="1"/>
</dbReference>
<dbReference type="Pfam" id="PF08240">
    <property type="entry name" value="ADH_N"/>
    <property type="match status" value="1"/>
</dbReference>
<protein>
    <submittedName>
        <fullName evidence="5">Alcohol dehydrogenase</fullName>
    </submittedName>
</protein>
<dbReference type="Proteomes" id="UP000242288">
    <property type="component" value="Unassembled WGS sequence"/>
</dbReference>
<keyword evidence="2" id="KW-0862">Zinc</keyword>
<evidence type="ECO:0000256" key="2">
    <source>
        <dbReference type="ARBA" id="ARBA00022833"/>
    </source>
</evidence>
<dbReference type="PANTHER" id="PTHR42683">
    <property type="entry name" value="ALDEHYDE REDUCTASE"/>
    <property type="match status" value="1"/>
</dbReference>
<dbReference type="GO" id="GO:0046872">
    <property type="term" value="F:metal ion binding"/>
    <property type="evidence" value="ECO:0007669"/>
    <property type="project" value="UniProtKB-KW"/>
</dbReference>
<reference evidence="5 6" key="1">
    <citation type="submission" date="2018-01" db="EMBL/GenBank/DDBJ databases">
        <title>Metagenomic assembled genomes from two thermal pools in the Uzon Caldera, Kamchatka, Russia.</title>
        <authorList>
            <person name="Wilkins L."/>
            <person name="Ettinger C."/>
        </authorList>
    </citation>
    <scope>NUCLEOTIDE SEQUENCE [LARGE SCALE GENOMIC DNA]</scope>
    <source>
        <strain evidence="5">ZAV-04</strain>
    </source>
</reference>
<organism evidence="5 6">
    <name type="scientific">Thermodesulfovibrio aggregans</name>
    <dbReference type="NCBI Taxonomy" id="86166"/>
    <lineage>
        <taxon>Bacteria</taxon>
        <taxon>Pseudomonadati</taxon>
        <taxon>Nitrospirota</taxon>
        <taxon>Thermodesulfovibrionia</taxon>
        <taxon>Thermodesulfovibrionales</taxon>
        <taxon>Thermodesulfovibrionaceae</taxon>
        <taxon>Thermodesulfovibrio</taxon>
    </lineage>
</organism>
<dbReference type="CDD" id="cd08298">
    <property type="entry name" value="CAD2"/>
    <property type="match status" value="1"/>
</dbReference>
<dbReference type="InterPro" id="IPR014187">
    <property type="entry name" value="ADH_Zn_typ-2"/>
</dbReference>
<evidence type="ECO:0000313" key="5">
    <source>
        <dbReference type="EMBL" id="PMP71040.1"/>
    </source>
</evidence>
<comment type="caution">
    <text evidence="5">The sequence shown here is derived from an EMBL/GenBank/DDBJ whole genome shotgun (WGS) entry which is preliminary data.</text>
</comment>
<dbReference type="InterPro" id="IPR047109">
    <property type="entry name" value="CAD-like"/>
</dbReference>
<dbReference type="InterPro" id="IPR036291">
    <property type="entry name" value="NAD(P)-bd_dom_sf"/>
</dbReference>
<dbReference type="EMBL" id="PNIO01000035">
    <property type="protein sequence ID" value="PMP71040.1"/>
    <property type="molecule type" value="Genomic_DNA"/>
</dbReference>
<accession>A0A2J6WL01</accession>
<dbReference type="InterPro" id="IPR013154">
    <property type="entry name" value="ADH-like_N"/>
</dbReference>
<proteinExistence type="predicted"/>
<dbReference type="InterPro" id="IPR011032">
    <property type="entry name" value="GroES-like_sf"/>
</dbReference>